<dbReference type="PANTHER" id="PTHR47957:SF3">
    <property type="entry name" value="ATP-DEPENDENT HELICASE HRQ1"/>
    <property type="match status" value="1"/>
</dbReference>
<gene>
    <name evidence="2" type="ORF">QWY20_18375</name>
</gene>
<keyword evidence="2" id="KW-0547">Nucleotide-binding</keyword>
<organism evidence="2 3">
    <name type="scientific">Alkalimonas cellulosilytica</name>
    <dbReference type="NCBI Taxonomy" id="3058395"/>
    <lineage>
        <taxon>Bacteria</taxon>
        <taxon>Pseudomonadati</taxon>
        <taxon>Pseudomonadota</taxon>
        <taxon>Gammaproteobacteria</taxon>
        <taxon>Alkalimonas</taxon>
    </lineage>
</organism>
<comment type="caution">
    <text evidence="2">The sequence shown here is derived from an EMBL/GenBank/DDBJ whole genome shotgun (WGS) entry which is preliminary data.</text>
</comment>
<evidence type="ECO:0000313" key="3">
    <source>
        <dbReference type="Proteomes" id="UP001336314"/>
    </source>
</evidence>
<keyword evidence="2" id="KW-0347">Helicase</keyword>
<dbReference type="Proteomes" id="UP001336314">
    <property type="component" value="Unassembled WGS sequence"/>
</dbReference>
<dbReference type="EMBL" id="JAUHLI010000039">
    <property type="protein sequence ID" value="MEE2003416.1"/>
    <property type="molecule type" value="Genomic_DNA"/>
</dbReference>
<evidence type="ECO:0000313" key="2">
    <source>
        <dbReference type="EMBL" id="MEE2003416.1"/>
    </source>
</evidence>
<keyword evidence="2" id="KW-0378">Hydrolase</keyword>
<reference evidence="2 3" key="1">
    <citation type="submission" date="2023-07" db="EMBL/GenBank/DDBJ databases">
        <title>Alkalimonas sp., MEB108 novel, alkaliphilic bacterium isolated from Lonar Lake, India.</title>
        <authorList>
            <person name="Joshi A."/>
            <person name="Thite S."/>
        </authorList>
    </citation>
    <scope>NUCLEOTIDE SEQUENCE [LARGE SCALE GENOMIC DNA]</scope>
    <source>
        <strain evidence="2 3">MEB108</strain>
    </source>
</reference>
<dbReference type="PANTHER" id="PTHR47957">
    <property type="entry name" value="ATP-DEPENDENT HELICASE HRQ1"/>
    <property type="match status" value="1"/>
</dbReference>
<dbReference type="Gene3D" id="3.40.50.300">
    <property type="entry name" value="P-loop containing nucleotide triphosphate hydrolases"/>
    <property type="match status" value="1"/>
</dbReference>
<proteinExistence type="predicted"/>
<sequence length="1032" mass="115562">GGFYYRTAEHSAQQSASTLQYYEELFKKGDINVLNCSTTMEMGVDIGGISAVVMNNVPPHPANYLQRAGRAGRRSEARAIAYTLCKADPHNQRAFLNPKWPFITNIPAPKVTLSSARIVQRHVNSALLSLFLKFTVPASETERTKLTVHWFYADETEPCVNFCSWLQHEQATFHHIIEELVRGTALAGLATSLIVADTLSAISQLKDYWTKQRIQIVTNIASASDPAYKKALELELKRHDQDYLLRDLASRGFLPGYGFPTDVVNLNNYNIEDWAETNKRKQHRDREDNIFSTKEKPSRSLDVALREYAPGSSLVIDGRVYQSAGVLLQNYQVGNGGGALKFDLAWRCHNCGATGVKENAYSNKAELTCNHCHEPVDDVKQVLRPVGFVTDFYEPTSNDITSQKFIKLAEPRVNVFGETLPLPDPRCGFIRFGHNGTVFHHSSGENENGFAVCLACGKAESMTLSNNIPQALAYEKNHRAVGGASAGTRELSCPGHHVKPNIYLGYHTHTDVLEIAFKSPRTGKWLSDSKAHQITARTLAVALRDTIAEYLGIASTEMGFAIRLDKDLESKANRSIIQLFDNVSGGAGFVLNGLNNIQQLLLKSFELMRCPADCENVCSHCLAGSDSRVEQQELDRHLALEWLEESRIIDYLHLPTVFSKIKGAELCAMGPDRFIRSVQGLKKTNQDVLTVRLYLHGEETFWDLALPAFKNKVLTWKIIDQLNIELVVPDKCKASSETERQLSALHSLGIKVKRLTSKDIVGEGKLVTAMQVIYADQCISLVTNSAEKAIPGENWLSSDQETVWVTSNQIPLCLAADYDFITLKSDKDKSRVIEVTNQLDGKILNFKSAFISLLKQQTPDFVEKLTNSKITAVSYTDRYLKSPWAALLCSKLLSIFSTNAGVKVIINTVAARSAQQGKVISHDWQEENEQHYMLSRLLELQSPGADIQVNLMKSTWEIPHSRVLSLSWQDGSQSQLILDQGVGYWKPHMRFYHQMEHDFYLDAQGQLEELISKQEDMQVVQSANWATFIVIK</sequence>
<dbReference type="InterPro" id="IPR001650">
    <property type="entry name" value="Helicase_C-like"/>
</dbReference>
<name>A0ABU7JA54_9GAMM</name>
<dbReference type="SMART" id="SM00490">
    <property type="entry name" value="HELICc"/>
    <property type="match status" value="1"/>
</dbReference>
<dbReference type="Pfam" id="PF00271">
    <property type="entry name" value="Helicase_C"/>
    <property type="match status" value="1"/>
</dbReference>
<keyword evidence="2" id="KW-0067">ATP-binding</keyword>
<feature type="domain" description="Helicase C-terminal" evidence="1">
    <location>
        <begin position="1"/>
        <end position="114"/>
    </location>
</feature>
<protein>
    <submittedName>
        <fullName evidence="2">Helicase-related protein</fullName>
    </submittedName>
</protein>
<keyword evidence="3" id="KW-1185">Reference proteome</keyword>
<accession>A0ABU7JA54</accession>
<dbReference type="RefSeq" id="WP_330130435.1">
    <property type="nucleotide sequence ID" value="NZ_JAUHLI010000039.1"/>
</dbReference>
<dbReference type="SUPFAM" id="SSF52540">
    <property type="entry name" value="P-loop containing nucleoside triphosphate hydrolases"/>
    <property type="match status" value="1"/>
</dbReference>
<dbReference type="Pfam" id="PF09369">
    <property type="entry name" value="MZB"/>
    <property type="match status" value="1"/>
</dbReference>
<dbReference type="GO" id="GO:0004386">
    <property type="term" value="F:helicase activity"/>
    <property type="evidence" value="ECO:0007669"/>
    <property type="project" value="UniProtKB-KW"/>
</dbReference>
<evidence type="ECO:0000259" key="1">
    <source>
        <dbReference type="PROSITE" id="PS51194"/>
    </source>
</evidence>
<dbReference type="InterPro" id="IPR027417">
    <property type="entry name" value="P-loop_NTPase"/>
</dbReference>
<feature type="non-terminal residue" evidence="2">
    <location>
        <position position="1"/>
    </location>
</feature>
<dbReference type="PROSITE" id="PS51194">
    <property type="entry name" value="HELICASE_CTER"/>
    <property type="match status" value="1"/>
</dbReference>
<dbReference type="InterPro" id="IPR018973">
    <property type="entry name" value="MZB"/>
</dbReference>